<keyword evidence="12" id="KW-0833">Ubl conjugation pathway</keyword>
<feature type="compositionally biased region" description="Polar residues" evidence="18">
    <location>
        <begin position="373"/>
        <end position="382"/>
    </location>
</feature>
<feature type="compositionally biased region" description="Pro residues" evidence="18">
    <location>
        <begin position="285"/>
        <end position="304"/>
    </location>
</feature>
<dbReference type="SMART" id="SM00064">
    <property type="entry name" value="FYVE"/>
    <property type="match status" value="1"/>
</dbReference>
<dbReference type="Gene3D" id="3.30.40.10">
    <property type="entry name" value="Zinc/RING finger domain, C3HC4 (zinc finger)"/>
    <property type="match status" value="2"/>
</dbReference>
<comment type="subcellular location">
    <subcellularLocation>
        <location evidence="3">Endosome</location>
    </subcellularLocation>
    <subcellularLocation>
        <location evidence="4">Lysosome</location>
    </subcellularLocation>
    <subcellularLocation>
        <location evidence="2">Membrane</location>
        <topology evidence="2">Peripheral membrane protein</topology>
    </subcellularLocation>
</comment>
<dbReference type="VEuPathDB" id="FungiDB:JI435_006000"/>
<evidence type="ECO:0000259" key="20">
    <source>
        <dbReference type="PROSITE" id="PS50178"/>
    </source>
</evidence>
<sequence length="579" mass="63105">MAPNNTTHNAGPYPPRHSSFQNQHDRVQDSAGTAEEGVNEAYRGSSYPHGVVASHYLAQQPPNAREGETWMDFLADPNVSRSRNTTNPTHPETSAQSTSSRYNLPNRPPRTDSSSSLSSDRKRRLTAADSPMRRPSSIRMHSSNPGASNSDPIVLNSSPVAAPSPLPPSPAPPIGNDARRRGSEIVLPSWQPDAEVSQCPVCRRSFTFLYRKHHCRKCGRVVCASCSPHRITIPRQFIVHPPTESLSNFVDLTGDDDDNNMSPFGPLRNPALGGGEEVRVCNPCVPDPNYGPPPQYTPSVPPRRPSQASSHHFASRPPTHPRAHRSSSSVHDASRTVGHGQTSRSQESAGDTRRVSYHGGQAGGERWLPPLPSSHTQPSAFHTSRSTSSTSRYTTANNGHLPFNLGPGSQSGLNMYPRSAFTPYPQPPRRREIAEEDECPVCGNELPPKGLNGDETVREQHIQECLALATHSASPAPAPLASASLPIQRTRGMSSAAEASTGSSRMAHAARGMFTFTATEKDCVDAEGEEEECIICFEEYEAGDKMARLVCLCKFHEKCIREWWGKKGRGACPTHQLHE</sequence>
<dbReference type="InterPro" id="IPR013083">
    <property type="entry name" value="Znf_RING/FYVE/PHD"/>
</dbReference>
<dbReference type="EMBL" id="CP069023">
    <property type="protein sequence ID" value="QRC91102.1"/>
    <property type="molecule type" value="Genomic_DNA"/>
</dbReference>
<dbReference type="OrthoDB" id="660555at2759"/>
<keyword evidence="15" id="KW-0458">Lysosome</keyword>
<feature type="compositionally biased region" description="Polar residues" evidence="18">
    <location>
        <begin position="339"/>
        <end position="349"/>
    </location>
</feature>
<keyword evidence="10" id="KW-0967">Endosome</keyword>
<dbReference type="InterPro" id="IPR011011">
    <property type="entry name" value="Znf_FYVE_PHD"/>
</dbReference>
<dbReference type="PANTHER" id="PTHR46661">
    <property type="entry name" value="E3 UBIQUITIN-PROTEIN LIGASE ZNRF1-LIKE PROTEIN"/>
    <property type="match status" value="1"/>
</dbReference>
<evidence type="ECO:0000256" key="5">
    <source>
        <dbReference type="ARBA" id="ARBA00004906"/>
    </source>
</evidence>
<feature type="compositionally biased region" description="Pro residues" evidence="18">
    <location>
        <begin position="162"/>
        <end position="173"/>
    </location>
</feature>
<dbReference type="PROSITE" id="PS50089">
    <property type="entry name" value="ZF_RING_2"/>
    <property type="match status" value="1"/>
</dbReference>
<feature type="domain" description="RING-type" evidence="19">
    <location>
        <begin position="533"/>
        <end position="576"/>
    </location>
</feature>
<evidence type="ECO:0000256" key="1">
    <source>
        <dbReference type="ARBA" id="ARBA00000900"/>
    </source>
</evidence>
<evidence type="ECO:0000256" key="18">
    <source>
        <dbReference type="SAM" id="MobiDB-lite"/>
    </source>
</evidence>
<dbReference type="GO" id="GO:0061630">
    <property type="term" value="F:ubiquitin protein ligase activity"/>
    <property type="evidence" value="ECO:0007669"/>
    <property type="project" value="UniProtKB-EC"/>
</dbReference>
<feature type="compositionally biased region" description="Low complexity" evidence="18">
    <location>
        <begin position="383"/>
        <end position="395"/>
    </location>
</feature>
<evidence type="ECO:0000256" key="12">
    <source>
        <dbReference type="ARBA" id="ARBA00022786"/>
    </source>
</evidence>
<evidence type="ECO:0000256" key="3">
    <source>
        <dbReference type="ARBA" id="ARBA00004177"/>
    </source>
</evidence>
<gene>
    <name evidence="21" type="ORF">JI435_006000</name>
</gene>
<evidence type="ECO:0000256" key="6">
    <source>
        <dbReference type="ARBA" id="ARBA00012483"/>
    </source>
</evidence>
<evidence type="ECO:0000256" key="4">
    <source>
        <dbReference type="ARBA" id="ARBA00004371"/>
    </source>
</evidence>
<dbReference type="InterPro" id="IPR017455">
    <property type="entry name" value="Znf_FYVE-rel"/>
</dbReference>
<dbReference type="InterPro" id="IPR051878">
    <property type="entry name" value="ZNRF_ubiq-protein_ligase"/>
</dbReference>
<dbReference type="Proteomes" id="UP000663193">
    <property type="component" value="Chromosome 1"/>
</dbReference>
<keyword evidence="22" id="KW-1185">Reference proteome</keyword>
<feature type="region of interest" description="Disordered" evidence="18">
    <location>
        <begin position="284"/>
        <end position="403"/>
    </location>
</feature>
<evidence type="ECO:0000313" key="21">
    <source>
        <dbReference type="EMBL" id="QRC91102.1"/>
    </source>
</evidence>
<comment type="pathway">
    <text evidence="5">Protein modification; protein ubiquitination.</text>
</comment>
<dbReference type="GO" id="GO:0016020">
    <property type="term" value="C:membrane"/>
    <property type="evidence" value="ECO:0007669"/>
    <property type="project" value="UniProtKB-SubCell"/>
</dbReference>
<comment type="catalytic activity">
    <reaction evidence="1">
        <text>S-ubiquitinyl-[E2 ubiquitin-conjugating enzyme]-L-cysteine + [acceptor protein]-L-lysine = [E2 ubiquitin-conjugating enzyme]-L-cysteine + N(6)-ubiquitinyl-[acceptor protein]-L-lysine.</text>
        <dbReference type="EC" id="2.3.2.27"/>
    </reaction>
</comment>
<keyword evidence="7" id="KW-0808">Transferase</keyword>
<dbReference type="EC" id="2.3.2.27" evidence="6"/>
<keyword evidence="16" id="KW-0449">Lipoprotein</keyword>
<dbReference type="InterPro" id="IPR000306">
    <property type="entry name" value="Znf_FYVE"/>
</dbReference>
<evidence type="ECO:0000256" key="2">
    <source>
        <dbReference type="ARBA" id="ARBA00004170"/>
    </source>
</evidence>
<evidence type="ECO:0000256" key="15">
    <source>
        <dbReference type="ARBA" id="ARBA00023228"/>
    </source>
</evidence>
<accession>A0A7U2ER59</accession>
<reference evidence="22" key="1">
    <citation type="journal article" date="2021" name="BMC Genomics">
        <title>Chromosome-level genome assembly and manually-curated proteome of model necrotroph Parastagonospora nodorum Sn15 reveals a genome-wide trove of candidate effector homologs, and redundancy of virulence-related functions within an accessory chromosome.</title>
        <authorList>
            <person name="Bertazzoni S."/>
            <person name="Jones D.A.B."/>
            <person name="Phan H.T."/>
            <person name="Tan K.-C."/>
            <person name="Hane J.K."/>
        </authorList>
    </citation>
    <scope>NUCLEOTIDE SEQUENCE [LARGE SCALE GENOMIC DNA]</scope>
    <source>
        <strain evidence="22">SN15 / ATCC MYA-4574 / FGSC 10173)</strain>
    </source>
</reference>
<dbReference type="SUPFAM" id="SSF57903">
    <property type="entry name" value="FYVE/PHD zinc finger"/>
    <property type="match status" value="1"/>
</dbReference>
<feature type="compositionally biased region" description="Polar residues" evidence="18">
    <location>
        <begin position="139"/>
        <end position="151"/>
    </location>
</feature>
<dbReference type="PANTHER" id="PTHR46661:SF4">
    <property type="entry name" value="RING-TYPE DOMAIN-CONTAINING PROTEIN"/>
    <property type="match status" value="1"/>
</dbReference>
<dbReference type="Pfam" id="PF01363">
    <property type="entry name" value="FYVE"/>
    <property type="match status" value="1"/>
</dbReference>
<evidence type="ECO:0000256" key="13">
    <source>
        <dbReference type="ARBA" id="ARBA00022833"/>
    </source>
</evidence>
<evidence type="ECO:0000256" key="17">
    <source>
        <dbReference type="PROSITE-ProRule" id="PRU00175"/>
    </source>
</evidence>
<keyword evidence="13" id="KW-0862">Zinc</keyword>
<evidence type="ECO:0000256" key="9">
    <source>
        <dbReference type="ARBA" id="ARBA00022723"/>
    </source>
</evidence>
<dbReference type="GO" id="GO:0005768">
    <property type="term" value="C:endosome"/>
    <property type="evidence" value="ECO:0007669"/>
    <property type="project" value="UniProtKB-SubCell"/>
</dbReference>
<keyword evidence="8" id="KW-0519">Myristate</keyword>
<dbReference type="AlphaFoldDB" id="A0A7U2ER59"/>
<evidence type="ECO:0000256" key="16">
    <source>
        <dbReference type="ARBA" id="ARBA00023288"/>
    </source>
</evidence>
<organism evidence="21 22">
    <name type="scientific">Phaeosphaeria nodorum (strain SN15 / ATCC MYA-4574 / FGSC 10173)</name>
    <name type="common">Glume blotch fungus</name>
    <name type="synonym">Parastagonospora nodorum</name>
    <dbReference type="NCBI Taxonomy" id="321614"/>
    <lineage>
        <taxon>Eukaryota</taxon>
        <taxon>Fungi</taxon>
        <taxon>Dikarya</taxon>
        <taxon>Ascomycota</taxon>
        <taxon>Pezizomycotina</taxon>
        <taxon>Dothideomycetes</taxon>
        <taxon>Pleosporomycetidae</taxon>
        <taxon>Pleosporales</taxon>
        <taxon>Pleosporineae</taxon>
        <taxon>Phaeosphaeriaceae</taxon>
        <taxon>Parastagonospora</taxon>
    </lineage>
</organism>
<evidence type="ECO:0000256" key="8">
    <source>
        <dbReference type="ARBA" id="ARBA00022707"/>
    </source>
</evidence>
<evidence type="ECO:0000256" key="14">
    <source>
        <dbReference type="ARBA" id="ARBA00023136"/>
    </source>
</evidence>
<dbReference type="GO" id="GO:0008270">
    <property type="term" value="F:zinc ion binding"/>
    <property type="evidence" value="ECO:0007669"/>
    <property type="project" value="UniProtKB-KW"/>
</dbReference>
<dbReference type="SUPFAM" id="SSF57850">
    <property type="entry name" value="RING/U-box"/>
    <property type="match status" value="1"/>
</dbReference>
<evidence type="ECO:0000313" key="22">
    <source>
        <dbReference type="Proteomes" id="UP000663193"/>
    </source>
</evidence>
<feature type="region of interest" description="Disordered" evidence="18">
    <location>
        <begin position="1"/>
        <end position="179"/>
    </location>
</feature>
<keyword evidence="9" id="KW-0479">Metal-binding</keyword>
<evidence type="ECO:0000256" key="11">
    <source>
        <dbReference type="ARBA" id="ARBA00022771"/>
    </source>
</evidence>
<dbReference type="SMART" id="SM00184">
    <property type="entry name" value="RING"/>
    <property type="match status" value="1"/>
</dbReference>
<protein>
    <recommendedName>
        <fullName evidence="6">RING-type E3 ubiquitin transferase</fullName>
        <ecNumber evidence="6">2.3.2.27</ecNumber>
    </recommendedName>
</protein>
<evidence type="ECO:0000256" key="10">
    <source>
        <dbReference type="ARBA" id="ARBA00022753"/>
    </source>
</evidence>
<dbReference type="Pfam" id="PF13639">
    <property type="entry name" value="zf-RING_2"/>
    <property type="match status" value="1"/>
</dbReference>
<evidence type="ECO:0000256" key="7">
    <source>
        <dbReference type="ARBA" id="ARBA00022679"/>
    </source>
</evidence>
<feature type="compositionally biased region" description="Polar residues" evidence="18">
    <location>
        <begin position="79"/>
        <end position="103"/>
    </location>
</feature>
<proteinExistence type="predicted"/>
<keyword evidence="11 17" id="KW-0863">Zinc-finger</keyword>
<dbReference type="PROSITE" id="PS50178">
    <property type="entry name" value="ZF_FYVE"/>
    <property type="match status" value="1"/>
</dbReference>
<keyword evidence="14" id="KW-0472">Membrane</keyword>
<name>A0A7U2ER59_PHANO</name>
<feature type="domain" description="FYVE-type" evidence="20">
    <location>
        <begin position="193"/>
        <end position="289"/>
    </location>
</feature>
<evidence type="ECO:0000259" key="19">
    <source>
        <dbReference type="PROSITE" id="PS50089"/>
    </source>
</evidence>
<dbReference type="InterPro" id="IPR001841">
    <property type="entry name" value="Znf_RING"/>
</dbReference>